<dbReference type="InterPro" id="IPR027373">
    <property type="entry name" value="RHH_dom"/>
</dbReference>
<accession>A0ABW2QQH4</accession>
<reference evidence="3" key="1">
    <citation type="journal article" date="2019" name="Int. J. Syst. Evol. Microbiol.">
        <title>The Global Catalogue of Microorganisms (GCM) 10K type strain sequencing project: providing services to taxonomists for standard genome sequencing and annotation.</title>
        <authorList>
            <consortium name="The Broad Institute Genomics Platform"/>
            <consortium name="The Broad Institute Genome Sequencing Center for Infectious Disease"/>
            <person name="Wu L."/>
            <person name="Ma J."/>
        </authorList>
    </citation>
    <scope>NUCLEOTIDE SEQUENCE [LARGE SCALE GENOMIC DNA]</scope>
    <source>
        <strain evidence="3">CGMCC 1.12371</strain>
    </source>
</reference>
<name>A0ABW2QQH4_9BURK</name>
<dbReference type="InterPro" id="IPR038268">
    <property type="entry name" value="RHH_sf"/>
</dbReference>
<dbReference type="Proteomes" id="UP001596501">
    <property type="component" value="Unassembled WGS sequence"/>
</dbReference>
<organism evidence="2 3">
    <name type="scientific">Hydrogenophaga atypica</name>
    <dbReference type="NCBI Taxonomy" id="249409"/>
    <lineage>
        <taxon>Bacteria</taxon>
        <taxon>Pseudomonadati</taxon>
        <taxon>Pseudomonadota</taxon>
        <taxon>Betaproteobacteria</taxon>
        <taxon>Burkholderiales</taxon>
        <taxon>Comamonadaceae</taxon>
        <taxon>Hydrogenophaga</taxon>
    </lineage>
</organism>
<feature type="domain" description="Ribbon-helix-helix" evidence="1">
    <location>
        <begin position="23"/>
        <end position="74"/>
    </location>
</feature>
<gene>
    <name evidence="2" type="ORF">ACFQPB_22525</name>
</gene>
<proteinExistence type="predicted"/>
<sequence>MLYSPSPPLPPHLPAIRHIAAPHRTTIRLERVFWLAIDRLAEKTGHTWSEWVATELTGKPDGIGAASWLRVRCLIRSTQGA</sequence>
<dbReference type="Gene3D" id="1.10.3990.20">
    <property type="entry name" value="protein bp1543"/>
    <property type="match status" value="1"/>
</dbReference>
<protein>
    <submittedName>
        <fullName evidence="2">Ribbon-helix-helix domain-containing protein</fullName>
    </submittedName>
</protein>
<comment type="caution">
    <text evidence="2">The sequence shown here is derived from an EMBL/GenBank/DDBJ whole genome shotgun (WGS) entry which is preliminary data.</text>
</comment>
<dbReference type="EMBL" id="JBHTCA010000039">
    <property type="protein sequence ID" value="MFC7411639.1"/>
    <property type="molecule type" value="Genomic_DNA"/>
</dbReference>
<dbReference type="Pfam" id="PF13467">
    <property type="entry name" value="RHH_4"/>
    <property type="match status" value="1"/>
</dbReference>
<dbReference type="RefSeq" id="WP_382228334.1">
    <property type="nucleotide sequence ID" value="NZ_JBHTCA010000039.1"/>
</dbReference>
<evidence type="ECO:0000313" key="2">
    <source>
        <dbReference type="EMBL" id="MFC7411639.1"/>
    </source>
</evidence>
<evidence type="ECO:0000259" key="1">
    <source>
        <dbReference type="Pfam" id="PF13467"/>
    </source>
</evidence>
<evidence type="ECO:0000313" key="3">
    <source>
        <dbReference type="Proteomes" id="UP001596501"/>
    </source>
</evidence>
<keyword evidence="3" id="KW-1185">Reference proteome</keyword>